<organism evidence="1 2">
    <name type="scientific">Linnemannia gamsii</name>
    <dbReference type="NCBI Taxonomy" id="64522"/>
    <lineage>
        <taxon>Eukaryota</taxon>
        <taxon>Fungi</taxon>
        <taxon>Fungi incertae sedis</taxon>
        <taxon>Mucoromycota</taxon>
        <taxon>Mortierellomycotina</taxon>
        <taxon>Mortierellomycetes</taxon>
        <taxon>Mortierellales</taxon>
        <taxon>Mortierellaceae</taxon>
        <taxon>Linnemannia</taxon>
    </lineage>
</organism>
<dbReference type="Proteomes" id="UP000823405">
    <property type="component" value="Unassembled WGS sequence"/>
</dbReference>
<sequence length="307" mass="34751">MATINDDVTLAVLACCDISTVAKCRAVSKRFKRIIDKELAFEKADFSTLTFRQRRNIIDSVMTSEFAHIFRRASIVYLDGTGISHYGAMKLVTDYTKDLHVERCPRVDLGKLIQAIAGDRWLSYDLDPVRLYTKNRETRGSFDYRTIVKPLYEYNWAVVMMNNECRCRYVKIEEYQGTNAVPCHACDKDVKSFTLDVSCLGCGNVTCTGCQTKVCSVSNCEAVFCKGCATEIRCSLCHKEWCVRCGDVWVFQCYGCEAIVCSECQPSTLKCSVEQYRQYCAQCAGAMVDKHNHWCCDAGDFKMGPAR</sequence>
<dbReference type="EMBL" id="JAAAIN010000696">
    <property type="protein sequence ID" value="KAG0311625.1"/>
    <property type="molecule type" value="Genomic_DNA"/>
</dbReference>
<dbReference type="AlphaFoldDB" id="A0A9P6UMG0"/>
<reference evidence="1" key="1">
    <citation type="journal article" date="2020" name="Fungal Divers.">
        <title>Resolving the Mortierellaceae phylogeny through synthesis of multi-gene phylogenetics and phylogenomics.</title>
        <authorList>
            <person name="Vandepol N."/>
            <person name="Liber J."/>
            <person name="Desiro A."/>
            <person name="Na H."/>
            <person name="Kennedy M."/>
            <person name="Barry K."/>
            <person name="Grigoriev I.V."/>
            <person name="Miller A.N."/>
            <person name="O'Donnell K."/>
            <person name="Stajich J.E."/>
            <person name="Bonito G."/>
        </authorList>
    </citation>
    <scope>NUCLEOTIDE SEQUENCE</scope>
    <source>
        <strain evidence="1">NVP60</strain>
    </source>
</reference>
<comment type="caution">
    <text evidence="1">The sequence shown here is derived from an EMBL/GenBank/DDBJ whole genome shotgun (WGS) entry which is preliminary data.</text>
</comment>
<name>A0A9P6UMG0_9FUNG</name>
<gene>
    <name evidence="1" type="ORF">BGZ97_011742</name>
</gene>
<proteinExistence type="predicted"/>
<evidence type="ECO:0008006" key="3">
    <source>
        <dbReference type="Google" id="ProtNLM"/>
    </source>
</evidence>
<accession>A0A9P6UMG0</accession>
<protein>
    <recommendedName>
        <fullName evidence="3">F-box domain-containing protein</fullName>
    </recommendedName>
</protein>
<evidence type="ECO:0000313" key="2">
    <source>
        <dbReference type="Proteomes" id="UP000823405"/>
    </source>
</evidence>
<dbReference type="OrthoDB" id="2356384at2759"/>
<keyword evidence="2" id="KW-1185">Reference proteome</keyword>
<evidence type="ECO:0000313" key="1">
    <source>
        <dbReference type="EMBL" id="KAG0311625.1"/>
    </source>
</evidence>